<evidence type="ECO:0000256" key="2">
    <source>
        <dbReference type="ARBA" id="ARBA00022649"/>
    </source>
</evidence>
<dbReference type="Gene3D" id="1.20.5.780">
    <property type="entry name" value="Single helix bin"/>
    <property type="match status" value="1"/>
</dbReference>
<evidence type="ECO:0000256" key="5">
    <source>
        <dbReference type="ARBA" id="ARBA00023163"/>
    </source>
</evidence>
<dbReference type="EMBL" id="QNRK01000012">
    <property type="protein sequence ID" value="RBP13047.1"/>
    <property type="molecule type" value="Genomic_DNA"/>
</dbReference>
<dbReference type="GO" id="GO:0006355">
    <property type="term" value="P:regulation of DNA-templated transcription"/>
    <property type="evidence" value="ECO:0007669"/>
    <property type="project" value="InterPro"/>
</dbReference>
<dbReference type="SUPFAM" id="SSF47598">
    <property type="entry name" value="Ribbon-helix-helix"/>
    <property type="match status" value="1"/>
</dbReference>
<keyword evidence="1" id="KW-0678">Repressor</keyword>
<dbReference type="Proteomes" id="UP000253529">
    <property type="component" value="Unassembled WGS sequence"/>
</dbReference>
<dbReference type="PANTHER" id="PTHR35401:SF1">
    <property type="entry name" value="CYTOPLASMIC PROTEIN"/>
    <property type="match status" value="1"/>
</dbReference>
<evidence type="ECO:0000256" key="6">
    <source>
        <dbReference type="ARBA" id="ARBA00049988"/>
    </source>
</evidence>
<keyword evidence="3" id="KW-0805">Transcription regulation</keyword>
<evidence type="ECO:0000256" key="1">
    <source>
        <dbReference type="ARBA" id="ARBA00022491"/>
    </source>
</evidence>
<keyword evidence="4" id="KW-0238">DNA-binding</keyword>
<name>A0A366FEK3_9HYPH</name>
<accession>A0A366FEK3</accession>
<dbReference type="GO" id="GO:0003677">
    <property type="term" value="F:DNA binding"/>
    <property type="evidence" value="ECO:0007669"/>
    <property type="project" value="UniProtKB-KW"/>
</dbReference>
<dbReference type="InterPro" id="IPR010985">
    <property type="entry name" value="Ribbon_hlx_hlx"/>
</dbReference>
<gene>
    <name evidence="7" type="ORF">DFR50_11215</name>
</gene>
<evidence type="ECO:0000256" key="3">
    <source>
        <dbReference type="ARBA" id="ARBA00023015"/>
    </source>
</evidence>
<keyword evidence="2" id="KW-1277">Toxin-antitoxin system</keyword>
<organism evidence="7 8">
    <name type="scientific">Roseiarcus fermentans</name>
    <dbReference type="NCBI Taxonomy" id="1473586"/>
    <lineage>
        <taxon>Bacteria</taxon>
        <taxon>Pseudomonadati</taxon>
        <taxon>Pseudomonadota</taxon>
        <taxon>Alphaproteobacteria</taxon>
        <taxon>Hyphomicrobiales</taxon>
        <taxon>Roseiarcaceae</taxon>
        <taxon>Roseiarcus</taxon>
    </lineage>
</organism>
<evidence type="ECO:0000313" key="8">
    <source>
        <dbReference type="Proteomes" id="UP000253529"/>
    </source>
</evidence>
<keyword evidence="5" id="KW-0804">Transcription</keyword>
<dbReference type="InterPro" id="IPR014795">
    <property type="entry name" value="TacA_1-like"/>
</dbReference>
<comment type="similarity">
    <text evidence="6">Belongs to the TacA antitoxin family.</text>
</comment>
<sequence>MATTTTKETTPPPVTRAVNLRVREDVRDLIDRAARVNGKTRSDFMIEAARQAAENALLDQTFVRVDTETYAQFLSVLDRAPSGEGYERLMRAPKPWKG</sequence>
<dbReference type="OrthoDB" id="559702at2"/>
<evidence type="ECO:0000313" key="7">
    <source>
        <dbReference type="EMBL" id="RBP13047.1"/>
    </source>
</evidence>
<dbReference type="AlphaFoldDB" id="A0A366FEK3"/>
<protein>
    <submittedName>
        <fullName evidence="7">Uncharacterized protein (DUF1778 family)</fullName>
    </submittedName>
</protein>
<keyword evidence="8" id="KW-1185">Reference proteome</keyword>
<comment type="caution">
    <text evidence="7">The sequence shown here is derived from an EMBL/GenBank/DDBJ whole genome shotgun (WGS) entry which is preliminary data.</text>
</comment>
<reference evidence="7 8" key="1">
    <citation type="submission" date="2018-06" db="EMBL/GenBank/DDBJ databases">
        <title>Genomic Encyclopedia of Type Strains, Phase IV (KMG-IV): sequencing the most valuable type-strain genomes for metagenomic binning, comparative biology and taxonomic classification.</title>
        <authorList>
            <person name="Goeker M."/>
        </authorList>
    </citation>
    <scope>NUCLEOTIDE SEQUENCE [LARGE SCALE GENOMIC DNA]</scope>
    <source>
        <strain evidence="7 8">DSM 24875</strain>
    </source>
</reference>
<evidence type="ECO:0000256" key="4">
    <source>
        <dbReference type="ARBA" id="ARBA00023125"/>
    </source>
</evidence>
<proteinExistence type="inferred from homology"/>
<dbReference type="RefSeq" id="WP_113889470.1">
    <property type="nucleotide sequence ID" value="NZ_QNRK01000012.1"/>
</dbReference>
<dbReference type="Pfam" id="PF08681">
    <property type="entry name" value="TacA1"/>
    <property type="match status" value="1"/>
</dbReference>
<dbReference type="PANTHER" id="PTHR35401">
    <property type="entry name" value="COPG FAMILY HELIX-TURN-HELIX PROTEIN-RELATED-RELATED"/>
    <property type="match status" value="1"/>
</dbReference>